<dbReference type="AlphaFoldDB" id="A0A917A5R4"/>
<name>A0A917A5R4_9STRE</name>
<organism evidence="2 3">
    <name type="scientific">Streptococcus himalayensis</name>
    <dbReference type="NCBI Taxonomy" id="1888195"/>
    <lineage>
        <taxon>Bacteria</taxon>
        <taxon>Bacillati</taxon>
        <taxon>Bacillota</taxon>
        <taxon>Bacilli</taxon>
        <taxon>Lactobacillales</taxon>
        <taxon>Streptococcaceae</taxon>
        <taxon>Streptococcus</taxon>
    </lineage>
</organism>
<sequence length="52" mass="6415">MKKLYQNELTYQLSLKQAHKLWQQQLITQEEYEQFQQIILQKYQPFISQLVG</sequence>
<reference evidence="2" key="2">
    <citation type="submission" date="2020-09" db="EMBL/GenBank/DDBJ databases">
        <authorList>
            <person name="Sun Q."/>
            <person name="Zhou Y."/>
        </authorList>
    </citation>
    <scope>NUCLEOTIDE SEQUENCE</scope>
    <source>
        <strain evidence="2">CGMCC 1.15533</strain>
    </source>
</reference>
<dbReference type="Proteomes" id="UP000660801">
    <property type="component" value="Unassembled WGS sequence"/>
</dbReference>
<dbReference type="InterPro" id="IPR046749">
    <property type="entry name" value="SHOCT_2"/>
</dbReference>
<gene>
    <name evidence="2" type="ORF">GCM10011510_04990</name>
</gene>
<proteinExistence type="predicted"/>
<feature type="domain" description="SHOCT-like" evidence="1">
    <location>
        <begin position="2"/>
        <end position="51"/>
    </location>
</feature>
<protein>
    <recommendedName>
        <fullName evidence="1">SHOCT-like domain-containing protein</fullName>
    </recommendedName>
</protein>
<evidence type="ECO:0000313" key="2">
    <source>
        <dbReference type="EMBL" id="GGE26799.1"/>
    </source>
</evidence>
<evidence type="ECO:0000313" key="3">
    <source>
        <dbReference type="Proteomes" id="UP000660801"/>
    </source>
</evidence>
<dbReference type="EMBL" id="BMJN01000005">
    <property type="protein sequence ID" value="GGE26799.1"/>
    <property type="molecule type" value="Genomic_DNA"/>
</dbReference>
<reference evidence="2" key="1">
    <citation type="journal article" date="2014" name="Int. J. Syst. Evol. Microbiol.">
        <title>Complete genome sequence of Corynebacterium casei LMG S-19264T (=DSM 44701T), isolated from a smear-ripened cheese.</title>
        <authorList>
            <consortium name="US DOE Joint Genome Institute (JGI-PGF)"/>
            <person name="Walter F."/>
            <person name="Albersmeier A."/>
            <person name="Kalinowski J."/>
            <person name="Ruckert C."/>
        </authorList>
    </citation>
    <scope>NUCLEOTIDE SEQUENCE</scope>
    <source>
        <strain evidence="2">CGMCC 1.15533</strain>
    </source>
</reference>
<accession>A0A917A5R4</accession>
<evidence type="ECO:0000259" key="1">
    <source>
        <dbReference type="Pfam" id="PF20612"/>
    </source>
</evidence>
<keyword evidence="3" id="KW-1185">Reference proteome</keyword>
<dbReference type="RefSeq" id="WP_188595266.1">
    <property type="nucleotide sequence ID" value="NZ_BMJN01000005.1"/>
</dbReference>
<dbReference type="Pfam" id="PF20612">
    <property type="entry name" value="SHOCT_2"/>
    <property type="match status" value="1"/>
</dbReference>
<comment type="caution">
    <text evidence="2">The sequence shown here is derived from an EMBL/GenBank/DDBJ whole genome shotgun (WGS) entry which is preliminary data.</text>
</comment>